<gene>
    <name evidence="2" type="ORF">BT96DRAFT_982035</name>
</gene>
<dbReference type="EMBL" id="ML769982">
    <property type="protein sequence ID" value="KAE9385471.1"/>
    <property type="molecule type" value="Genomic_DNA"/>
</dbReference>
<sequence length="228" mass="25259">MSQTPSSVLAPLYTIGGDQNTFTVYEYSTPTSSPSIKRKRVDEEQLPTPPISVQPLAMHVNRDSCLPSQLSLAKKLKETVCKLRGAELEAKQYRIAYKALLNRPSPEVVKVLTDRVHELETQLAAKDIEIKSLEGNNEALHAALEINQIDNDRRSMELREVEASLAEARADLARSTGALSMSSRLAFILTTPITHASNPGRIRERVDDVIERLEALRIEAESEAVTNA</sequence>
<evidence type="ECO:0000256" key="1">
    <source>
        <dbReference type="SAM" id="Coils"/>
    </source>
</evidence>
<dbReference type="Proteomes" id="UP000799118">
    <property type="component" value="Unassembled WGS sequence"/>
</dbReference>
<keyword evidence="1" id="KW-0175">Coiled coil</keyword>
<feature type="coiled-coil region" evidence="1">
    <location>
        <begin position="83"/>
        <end position="178"/>
    </location>
</feature>
<protein>
    <submittedName>
        <fullName evidence="2">Uncharacterized protein</fullName>
    </submittedName>
</protein>
<accession>A0A6A4GIQ5</accession>
<proteinExistence type="predicted"/>
<dbReference type="OrthoDB" id="10600694at2759"/>
<evidence type="ECO:0000313" key="2">
    <source>
        <dbReference type="EMBL" id="KAE9385471.1"/>
    </source>
</evidence>
<dbReference type="AlphaFoldDB" id="A0A6A4GIQ5"/>
<reference evidence="2" key="1">
    <citation type="journal article" date="2019" name="Environ. Microbiol.">
        <title>Fungal ecological strategies reflected in gene transcription - a case study of two litter decomposers.</title>
        <authorList>
            <person name="Barbi F."/>
            <person name="Kohler A."/>
            <person name="Barry K."/>
            <person name="Baskaran P."/>
            <person name="Daum C."/>
            <person name="Fauchery L."/>
            <person name="Ihrmark K."/>
            <person name="Kuo A."/>
            <person name="LaButti K."/>
            <person name="Lipzen A."/>
            <person name="Morin E."/>
            <person name="Grigoriev I.V."/>
            <person name="Henrissat B."/>
            <person name="Lindahl B."/>
            <person name="Martin F."/>
        </authorList>
    </citation>
    <scope>NUCLEOTIDE SEQUENCE</scope>
    <source>
        <strain evidence="2">JB14</strain>
    </source>
</reference>
<evidence type="ECO:0000313" key="3">
    <source>
        <dbReference type="Proteomes" id="UP000799118"/>
    </source>
</evidence>
<name>A0A6A4GIQ5_9AGAR</name>
<organism evidence="2 3">
    <name type="scientific">Gymnopus androsaceus JB14</name>
    <dbReference type="NCBI Taxonomy" id="1447944"/>
    <lineage>
        <taxon>Eukaryota</taxon>
        <taxon>Fungi</taxon>
        <taxon>Dikarya</taxon>
        <taxon>Basidiomycota</taxon>
        <taxon>Agaricomycotina</taxon>
        <taxon>Agaricomycetes</taxon>
        <taxon>Agaricomycetidae</taxon>
        <taxon>Agaricales</taxon>
        <taxon>Marasmiineae</taxon>
        <taxon>Omphalotaceae</taxon>
        <taxon>Gymnopus</taxon>
    </lineage>
</organism>
<keyword evidence="3" id="KW-1185">Reference proteome</keyword>